<proteinExistence type="predicted"/>
<feature type="region of interest" description="Disordered" evidence="2">
    <location>
        <begin position="1"/>
        <end position="23"/>
    </location>
</feature>
<dbReference type="OrthoDB" id="9787373at2"/>
<comment type="caution">
    <text evidence="4">The sequence shown here is derived from an EMBL/GenBank/DDBJ whole genome shotgun (WGS) entry which is preliminary data.</text>
</comment>
<organism evidence="4 5">
    <name type="scientific">Palleronia sediminis</name>
    <dbReference type="NCBI Taxonomy" id="2547833"/>
    <lineage>
        <taxon>Bacteria</taxon>
        <taxon>Pseudomonadati</taxon>
        <taxon>Pseudomonadota</taxon>
        <taxon>Alphaproteobacteria</taxon>
        <taxon>Rhodobacterales</taxon>
        <taxon>Roseobacteraceae</taxon>
        <taxon>Palleronia</taxon>
    </lineage>
</organism>
<keyword evidence="5" id="KW-1185">Reference proteome</keyword>
<dbReference type="Proteomes" id="UP000295701">
    <property type="component" value="Unassembled WGS sequence"/>
</dbReference>
<evidence type="ECO:0000256" key="2">
    <source>
        <dbReference type="SAM" id="MobiDB-lite"/>
    </source>
</evidence>
<dbReference type="InterPro" id="IPR008929">
    <property type="entry name" value="Chondroitin_lyas"/>
</dbReference>
<sequence>MRGRAAGHPRSDPQPRHTGRVARGRQMAQGTFLLGGYVIEAPGSSIWALPVDEDASTVDLHGFDWLADLVAAGTPEAEACARDWTFDWLDRFGRGRGPGWSPALTGRRVRNMLDFSAAILGGAGPGDADRLFAAAGRQARHVARRWARVPIGMARFDALGGAVIAALTLEGLSDELPALTASLGLEAARRIDAEAGLATRNPEHLLELFALLVRVRSDLIELGHEVPTPLDEAIRDAAALLRALRHADGGLARFHGGGRGAPGLLDRALALSGARPRAAPALPMGFARLSRGRTTLIMDAAPPPEGPGSVDGHASTLAFELTSGRRPVVVNCGAGRHFGAKWRRAGRATPSHSTLVLDGYSSARIASADDTVSEAPADVRLERRESDRASGLIAGHDGYVLSHGLTHVRQVYLSHDGRGLQGEDVIATLDRHDEAIFDRALAAAGGEIPFSVRFHLHPNVFAETSEDGTAISLMLKSGELWVFRHTGAAGLSVEASVYLDMNETGPVPSRQIVLSSRAVEYATRVSWTLAKARQTPDAVRDDHDDGEPVLA</sequence>
<evidence type="ECO:0000259" key="3">
    <source>
        <dbReference type="Pfam" id="PF07940"/>
    </source>
</evidence>
<dbReference type="GO" id="GO:0016829">
    <property type="term" value="F:lyase activity"/>
    <property type="evidence" value="ECO:0007669"/>
    <property type="project" value="InterPro"/>
</dbReference>
<accession>A0A4R6A4N3</accession>
<evidence type="ECO:0000313" key="5">
    <source>
        <dbReference type="Proteomes" id="UP000295701"/>
    </source>
</evidence>
<evidence type="ECO:0000256" key="1">
    <source>
        <dbReference type="ARBA" id="ARBA00004196"/>
    </source>
</evidence>
<dbReference type="AlphaFoldDB" id="A0A4R6A4N3"/>
<gene>
    <name evidence="4" type="ORF">E2L08_14380</name>
</gene>
<dbReference type="InterPro" id="IPR012480">
    <property type="entry name" value="Hepar_II_III_C"/>
</dbReference>
<dbReference type="GO" id="GO:0030313">
    <property type="term" value="C:cell envelope"/>
    <property type="evidence" value="ECO:0007669"/>
    <property type="project" value="UniProtKB-SubCell"/>
</dbReference>
<feature type="domain" description="Heparinase II/III-like C-terminal" evidence="3">
    <location>
        <begin position="277"/>
        <end position="528"/>
    </location>
</feature>
<dbReference type="Gene3D" id="1.50.10.100">
    <property type="entry name" value="Chondroitin AC/alginate lyase"/>
    <property type="match status" value="1"/>
</dbReference>
<evidence type="ECO:0000313" key="4">
    <source>
        <dbReference type="EMBL" id="TDL76066.1"/>
    </source>
</evidence>
<dbReference type="EMBL" id="SNAA01000019">
    <property type="protein sequence ID" value="TDL76066.1"/>
    <property type="molecule type" value="Genomic_DNA"/>
</dbReference>
<protein>
    <submittedName>
        <fullName evidence="4">Heparinase</fullName>
    </submittedName>
</protein>
<reference evidence="4 5" key="1">
    <citation type="submission" date="2019-03" db="EMBL/GenBank/DDBJ databases">
        <title>Primorskyibacter sp. SS33 isolated from sediments.</title>
        <authorList>
            <person name="Xunke S."/>
        </authorList>
    </citation>
    <scope>NUCLEOTIDE SEQUENCE [LARGE SCALE GENOMIC DNA]</scope>
    <source>
        <strain evidence="4 5">SS33</strain>
    </source>
</reference>
<dbReference type="Pfam" id="PF07940">
    <property type="entry name" value="Hepar_II_III_C"/>
    <property type="match status" value="1"/>
</dbReference>
<dbReference type="Gene3D" id="2.70.98.70">
    <property type="match status" value="1"/>
</dbReference>
<comment type="subcellular location">
    <subcellularLocation>
        <location evidence="1">Cell envelope</location>
    </subcellularLocation>
</comment>
<name>A0A4R6A4N3_9RHOB</name>